<dbReference type="AlphaFoldDB" id="A0A4R6QE64"/>
<dbReference type="OrthoDB" id="680899at2"/>
<evidence type="ECO:0000313" key="2">
    <source>
        <dbReference type="Proteomes" id="UP000295260"/>
    </source>
</evidence>
<protein>
    <submittedName>
        <fullName evidence="1">Uncharacterized protein</fullName>
    </submittedName>
</protein>
<accession>A0A4R6QE64</accession>
<evidence type="ECO:0000313" key="1">
    <source>
        <dbReference type="EMBL" id="TDP61164.1"/>
    </source>
</evidence>
<gene>
    <name evidence="1" type="ORF">BC748_0777</name>
</gene>
<proteinExistence type="predicted"/>
<name>A0A4R6QE64_9FLAO</name>
<sequence>MKTEEKKEFKLIDSTFSPIEANNVLSDLIKSKISYHKLDDFSQHIRFERDSQHSKDRIEQLQTTQEELREFINIAKAKGVNLVIKSTVFIEYAE</sequence>
<comment type="caution">
    <text evidence="1">The sequence shown here is derived from an EMBL/GenBank/DDBJ whole genome shotgun (WGS) entry which is preliminary data.</text>
</comment>
<dbReference type="Proteomes" id="UP000295260">
    <property type="component" value="Unassembled WGS sequence"/>
</dbReference>
<dbReference type="RefSeq" id="WP_133532108.1">
    <property type="nucleotide sequence ID" value="NZ_SNXR01000011.1"/>
</dbReference>
<reference evidence="1 2" key="1">
    <citation type="submission" date="2019-03" db="EMBL/GenBank/DDBJ databases">
        <title>Genomic Encyclopedia of Archaeal and Bacterial Type Strains, Phase II (KMG-II): from individual species to whole genera.</title>
        <authorList>
            <person name="Goeker M."/>
        </authorList>
    </citation>
    <scope>NUCLEOTIDE SEQUENCE [LARGE SCALE GENOMIC DNA]</scope>
    <source>
        <strain evidence="1 2">DSM 25687</strain>
    </source>
</reference>
<organism evidence="1 2">
    <name type="scientific">Flavobacterium dankookense</name>
    <dbReference type="NCBI Taxonomy" id="706186"/>
    <lineage>
        <taxon>Bacteria</taxon>
        <taxon>Pseudomonadati</taxon>
        <taxon>Bacteroidota</taxon>
        <taxon>Flavobacteriia</taxon>
        <taxon>Flavobacteriales</taxon>
        <taxon>Flavobacteriaceae</taxon>
        <taxon>Flavobacterium</taxon>
    </lineage>
</organism>
<dbReference type="EMBL" id="SNXR01000011">
    <property type="protein sequence ID" value="TDP61164.1"/>
    <property type="molecule type" value="Genomic_DNA"/>
</dbReference>
<keyword evidence="2" id="KW-1185">Reference proteome</keyword>